<comment type="subcellular location">
    <subcellularLocation>
        <location evidence="1">Nucleus</location>
    </subcellularLocation>
</comment>
<evidence type="ECO:0000259" key="6">
    <source>
        <dbReference type="PROSITE" id="PS50048"/>
    </source>
</evidence>
<dbReference type="SUPFAM" id="SSF57701">
    <property type="entry name" value="Zn2/Cys6 DNA-binding domain"/>
    <property type="match status" value="2"/>
</dbReference>
<dbReference type="Pfam" id="PF00172">
    <property type="entry name" value="Zn_clus"/>
    <property type="match status" value="2"/>
</dbReference>
<dbReference type="InterPro" id="IPR021858">
    <property type="entry name" value="Fun_TF"/>
</dbReference>
<evidence type="ECO:0000256" key="4">
    <source>
        <dbReference type="ARBA" id="ARBA00023163"/>
    </source>
</evidence>
<evidence type="ECO:0000256" key="5">
    <source>
        <dbReference type="ARBA" id="ARBA00023242"/>
    </source>
</evidence>
<keyword evidence="3" id="KW-0238">DNA-binding</keyword>
<evidence type="ECO:0000313" key="8">
    <source>
        <dbReference type="Proteomes" id="UP001610335"/>
    </source>
</evidence>
<name>A0ABR4IPE5_9EURO</name>
<dbReference type="InterPro" id="IPR001138">
    <property type="entry name" value="Zn2Cys6_DnaBD"/>
</dbReference>
<reference evidence="7 8" key="1">
    <citation type="submission" date="2024-07" db="EMBL/GenBank/DDBJ databases">
        <title>Section-level genome sequencing and comparative genomics of Aspergillus sections Usti and Cavernicolus.</title>
        <authorList>
            <consortium name="Lawrence Berkeley National Laboratory"/>
            <person name="Nybo J.L."/>
            <person name="Vesth T.C."/>
            <person name="Theobald S."/>
            <person name="Frisvad J.C."/>
            <person name="Larsen T.O."/>
            <person name="Kjaerboelling I."/>
            <person name="Rothschild-Mancinelli K."/>
            <person name="Lyhne E.K."/>
            <person name="Kogle M.E."/>
            <person name="Barry K."/>
            <person name="Clum A."/>
            <person name="Na H."/>
            <person name="Ledsgaard L."/>
            <person name="Lin J."/>
            <person name="Lipzen A."/>
            <person name="Kuo A."/>
            <person name="Riley R."/>
            <person name="Mondo S."/>
            <person name="LaButti K."/>
            <person name="Haridas S."/>
            <person name="Pangalinan J."/>
            <person name="Salamov A.A."/>
            <person name="Simmons B.A."/>
            <person name="Magnuson J.K."/>
            <person name="Chen J."/>
            <person name="Drula E."/>
            <person name="Henrissat B."/>
            <person name="Wiebenga A."/>
            <person name="Lubbers R.J."/>
            <person name="Gomes A.C."/>
            <person name="Makela M.R."/>
            <person name="Stajich J."/>
            <person name="Grigoriev I.V."/>
            <person name="Mortensen U.H."/>
            <person name="De vries R.P."/>
            <person name="Baker S.E."/>
            <person name="Andersen M.R."/>
        </authorList>
    </citation>
    <scope>NUCLEOTIDE SEQUENCE [LARGE SCALE GENOMIC DNA]</scope>
    <source>
        <strain evidence="7 8">CBS 600.67</strain>
    </source>
</reference>
<sequence>MPRQRTACFTCAAIKTACSRDQPCRRCERLSLTCSYVARWDRKRAEPSASHDQVHHRASHRRSRHGCVNCLQRRRKCDEEYPMCQECRRLGLSDCRPRTRSFSSIESSIIQGNSIAKSPFSDSLVVSSNFRSTQGHINPLDFNVSEYLGHIALQPEVSLTGITRRGHLNESSALKSRSVSCGDTKTEQPTSSGVYLGGRIYIPAAITATFGATEHHLLHHYTQYVSRALVVINCDDENPFLSEILPVAMDMKSVRHAMFALSACHLCKVYPKFEDTLIRQHSLALHFLTQSLQLEGSTDTSLLASLLLCLLWICHGKSSKWILHLYGVKALIDSHPHKVLPARLSKFTLDLYDLICCKARIACCQAPVARDEFSLSFTNRVQSHDTIHPLFGLGKNMYQALDAINSLATKKATTGTTAQDDAMLAAKAQQIESFLHGWSVPMPIQCQDRQLVHDNTMAAEALRWAIIIRFHQVMGWEFSNETNQKSAMENILRSVSQIQPSSPANGQILLPLFIAGLSTARKTERLQIGYRMSLLENTVGMGNITSAHQFLDLVWGHSRKEIKWEAFLQKEHPYVILF</sequence>
<dbReference type="Proteomes" id="UP001610335">
    <property type="component" value="Unassembled WGS sequence"/>
</dbReference>
<keyword evidence="4" id="KW-0804">Transcription</keyword>
<protein>
    <submittedName>
        <fullName evidence="7">Fungal-specific transcription factor domain-containing protein</fullName>
    </submittedName>
</protein>
<dbReference type="Gene3D" id="4.10.240.10">
    <property type="entry name" value="Zn(2)-C6 fungal-type DNA-binding domain"/>
    <property type="match status" value="2"/>
</dbReference>
<dbReference type="PANTHER" id="PTHR37534">
    <property type="entry name" value="TRANSCRIPTIONAL ACTIVATOR PROTEIN UGA3"/>
    <property type="match status" value="1"/>
</dbReference>
<dbReference type="SMART" id="SM00066">
    <property type="entry name" value="GAL4"/>
    <property type="match status" value="2"/>
</dbReference>
<comment type="caution">
    <text evidence="7">The sequence shown here is derived from an EMBL/GenBank/DDBJ whole genome shotgun (WGS) entry which is preliminary data.</text>
</comment>
<evidence type="ECO:0000256" key="3">
    <source>
        <dbReference type="ARBA" id="ARBA00023125"/>
    </source>
</evidence>
<keyword evidence="5" id="KW-0539">Nucleus</keyword>
<evidence type="ECO:0000256" key="1">
    <source>
        <dbReference type="ARBA" id="ARBA00004123"/>
    </source>
</evidence>
<evidence type="ECO:0000313" key="7">
    <source>
        <dbReference type="EMBL" id="KAL2828777.1"/>
    </source>
</evidence>
<dbReference type="PANTHER" id="PTHR37534:SF46">
    <property type="entry name" value="ZN(II)2CYS6 TRANSCRIPTION FACTOR (EUROFUNG)"/>
    <property type="match status" value="1"/>
</dbReference>
<accession>A0ABR4IPE5</accession>
<dbReference type="Pfam" id="PF11951">
    <property type="entry name" value="Fungal_trans_2"/>
    <property type="match status" value="1"/>
</dbReference>
<dbReference type="EMBL" id="JBFXLS010000019">
    <property type="protein sequence ID" value="KAL2828777.1"/>
    <property type="molecule type" value="Genomic_DNA"/>
</dbReference>
<dbReference type="PROSITE" id="PS50048">
    <property type="entry name" value="ZN2_CY6_FUNGAL_2"/>
    <property type="match status" value="2"/>
</dbReference>
<dbReference type="InterPro" id="IPR036864">
    <property type="entry name" value="Zn2-C6_fun-type_DNA-bd_sf"/>
</dbReference>
<evidence type="ECO:0000256" key="2">
    <source>
        <dbReference type="ARBA" id="ARBA00023015"/>
    </source>
</evidence>
<proteinExistence type="predicted"/>
<keyword evidence="8" id="KW-1185">Reference proteome</keyword>
<organism evidence="7 8">
    <name type="scientific">Aspergillus cavernicola</name>
    <dbReference type="NCBI Taxonomy" id="176166"/>
    <lineage>
        <taxon>Eukaryota</taxon>
        <taxon>Fungi</taxon>
        <taxon>Dikarya</taxon>
        <taxon>Ascomycota</taxon>
        <taxon>Pezizomycotina</taxon>
        <taxon>Eurotiomycetes</taxon>
        <taxon>Eurotiomycetidae</taxon>
        <taxon>Eurotiales</taxon>
        <taxon>Aspergillaceae</taxon>
        <taxon>Aspergillus</taxon>
        <taxon>Aspergillus subgen. Nidulantes</taxon>
    </lineage>
</organism>
<gene>
    <name evidence="7" type="ORF">BDW59DRAFT_178694</name>
</gene>
<keyword evidence="2" id="KW-0805">Transcription regulation</keyword>
<feature type="domain" description="Zn(2)-C6 fungal-type" evidence="6">
    <location>
        <begin position="7"/>
        <end position="36"/>
    </location>
</feature>
<dbReference type="CDD" id="cd00067">
    <property type="entry name" value="GAL4"/>
    <property type="match status" value="2"/>
</dbReference>
<feature type="domain" description="Zn(2)-C6 fungal-type" evidence="6">
    <location>
        <begin position="66"/>
        <end position="95"/>
    </location>
</feature>